<feature type="compositionally biased region" description="Low complexity" evidence="1">
    <location>
        <begin position="43"/>
        <end position="57"/>
    </location>
</feature>
<feature type="compositionally biased region" description="Basic residues" evidence="1">
    <location>
        <begin position="126"/>
        <end position="137"/>
    </location>
</feature>
<gene>
    <name evidence="2" type="ORF">COLO4_08993</name>
</gene>
<accession>A0A1R3KDM9</accession>
<organism evidence="2 3">
    <name type="scientific">Corchorus olitorius</name>
    <dbReference type="NCBI Taxonomy" id="93759"/>
    <lineage>
        <taxon>Eukaryota</taxon>
        <taxon>Viridiplantae</taxon>
        <taxon>Streptophyta</taxon>
        <taxon>Embryophyta</taxon>
        <taxon>Tracheophyta</taxon>
        <taxon>Spermatophyta</taxon>
        <taxon>Magnoliopsida</taxon>
        <taxon>eudicotyledons</taxon>
        <taxon>Gunneridae</taxon>
        <taxon>Pentapetalae</taxon>
        <taxon>rosids</taxon>
        <taxon>malvids</taxon>
        <taxon>Malvales</taxon>
        <taxon>Malvaceae</taxon>
        <taxon>Grewioideae</taxon>
        <taxon>Apeibeae</taxon>
        <taxon>Corchorus</taxon>
    </lineage>
</organism>
<dbReference type="EMBL" id="AWUE01014075">
    <property type="protein sequence ID" value="OMP05201.1"/>
    <property type="molecule type" value="Genomic_DNA"/>
</dbReference>
<evidence type="ECO:0000313" key="2">
    <source>
        <dbReference type="EMBL" id="OMP05201.1"/>
    </source>
</evidence>
<keyword evidence="3" id="KW-1185">Reference proteome</keyword>
<reference evidence="3" key="1">
    <citation type="submission" date="2013-09" db="EMBL/GenBank/DDBJ databases">
        <title>Corchorus olitorius genome sequencing.</title>
        <authorList>
            <person name="Alam M."/>
            <person name="Haque M.S."/>
            <person name="Islam M.S."/>
            <person name="Emdad E.M."/>
            <person name="Islam M.M."/>
            <person name="Ahmed B."/>
            <person name="Halim A."/>
            <person name="Hossen Q.M.M."/>
            <person name="Hossain M.Z."/>
            <person name="Ahmed R."/>
            <person name="Khan M.M."/>
            <person name="Islam R."/>
            <person name="Rashid M.M."/>
            <person name="Khan S.A."/>
            <person name="Rahman M.S."/>
            <person name="Alam M."/>
            <person name="Yahiya A.S."/>
            <person name="Khan M.S."/>
            <person name="Azam M.S."/>
            <person name="Haque T."/>
            <person name="Lashkar M.Z.H."/>
            <person name="Akhand A.I."/>
            <person name="Morshed G."/>
            <person name="Roy S."/>
            <person name="Uddin K.S."/>
            <person name="Rabeya T."/>
            <person name="Hossain A.S."/>
            <person name="Chowdhury A."/>
            <person name="Snigdha A.R."/>
            <person name="Mortoza M.S."/>
            <person name="Matin S.A."/>
            <person name="Hoque S.M.E."/>
            <person name="Islam M.K."/>
            <person name="Roy D.K."/>
            <person name="Haider R."/>
            <person name="Moosa M.M."/>
            <person name="Elias S.M."/>
            <person name="Hasan A.M."/>
            <person name="Jahan S."/>
            <person name="Shafiuddin M."/>
            <person name="Mahmood N."/>
            <person name="Shommy N.S."/>
        </authorList>
    </citation>
    <scope>NUCLEOTIDE SEQUENCE [LARGE SCALE GENOMIC DNA]</scope>
    <source>
        <strain evidence="3">cv. O-4</strain>
    </source>
</reference>
<dbReference type="Proteomes" id="UP000187203">
    <property type="component" value="Unassembled WGS sequence"/>
</dbReference>
<evidence type="ECO:0000256" key="1">
    <source>
        <dbReference type="SAM" id="MobiDB-lite"/>
    </source>
</evidence>
<feature type="non-terminal residue" evidence="2">
    <location>
        <position position="1"/>
    </location>
</feature>
<feature type="compositionally biased region" description="Polar residues" evidence="1">
    <location>
        <begin position="63"/>
        <end position="81"/>
    </location>
</feature>
<evidence type="ECO:0000313" key="3">
    <source>
        <dbReference type="Proteomes" id="UP000187203"/>
    </source>
</evidence>
<feature type="compositionally biased region" description="Low complexity" evidence="1">
    <location>
        <begin position="82"/>
        <end position="99"/>
    </location>
</feature>
<feature type="compositionally biased region" description="Basic and acidic residues" evidence="1">
    <location>
        <begin position="1"/>
        <end position="11"/>
    </location>
</feature>
<comment type="caution">
    <text evidence="2">The sequence shown here is derived from an EMBL/GenBank/DDBJ whole genome shotgun (WGS) entry which is preliminary data.</text>
</comment>
<name>A0A1R3KDM9_9ROSI</name>
<proteinExistence type="predicted"/>
<dbReference type="AlphaFoldDB" id="A0A1R3KDM9"/>
<protein>
    <submittedName>
        <fullName evidence="2">Uncharacterized protein</fullName>
    </submittedName>
</protein>
<sequence length="199" mass="20592">ENQAERTETRESNPSSSVTNRFAANSTREKGKGAMSNCHQATAIGSGESAEANASGSFLIGGSQPQAPSSSTHFNVSASTRVSTSSQVPATATATVVAPNPSPIPAAPASFNGPKIATASASAKPQAKKANPKKKPLPKFLTMPATSGRCWQDEAGNFHGLKHGRTSPASLAKLKKAQNISQPTISDLSCRSELKHKLL</sequence>
<feature type="compositionally biased region" description="Polar residues" evidence="1">
    <location>
        <begin position="12"/>
        <end position="26"/>
    </location>
</feature>
<feature type="region of interest" description="Disordered" evidence="1">
    <location>
        <begin position="1"/>
        <end position="139"/>
    </location>
</feature>